<feature type="transmembrane region" description="Helical" evidence="1">
    <location>
        <begin position="58"/>
        <end position="78"/>
    </location>
</feature>
<dbReference type="OrthoDB" id="9982540at2"/>
<keyword evidence="3" id="KW-1185">Reference proteome</keyword>
<evidence type="ECO:0000313" key="2">
    <source>
        <dbReference type="EMBL" id="ACI17336.1"/>
    </source>
</evidence>
<dbReference type="AlphaFoldDB" id="B5Y7R9"/>
<protein>
    <submittedName>
        <fullName evidence="2">Uncharacterized protein</fullName>
    </submittedName>
</protein>
<sequence>MKKLLTFLVAFLIVVLVHEGAHALVAAAYGELAAFQVHPYGFEVIFKTPVAQRQGIEWGLISGVSNVITVLLGYLLLFFVKPIANMKNSFVSAVGYWLIVMFLLLDPLNLSVGPFLYGGDIGGIVAGFGVNQYLVQILSFAIFLINRELVAQVLLPAYGIKTDHPLFKPWIKLGSVS</sequence>
<dbReference type="Proteomes" id="UP000001732">
    <property type="component" value="Chromosome"/>
</dbReference>
<feature type="transmembrane region" description="Helical" evidence="1">
    <location>
        <begin position="121"/>
        <end position="145"/>
    </location>
</feature>
<dbReference type="KEGG" id="cpo:COPRO5265_0452"/>
<proteinExistence type="predicted"/>
<dbReference type="EMBL" id="CP001145">
    <property type="protein sequence ID" value="ACI17336.1"/>
    <property type="molecule type" value="Genomic_DNA"/>
</dbReference>
<dbReference type="RefSeq" id="WP_012543988.1">
    <property type="nucleotide sequence ID" value="NC_011295.1"/>
</dbReference>
<name>B5Y7R9_COPPD</name>
<accession>B5Y7R9</accession>
<dbReference type="HOGENOM" id="CLU_1515397_0_0_9"/>
<gene>
    <name evidence="2" type="ordered locus">COPRO5265_0452</name>
</gene>
<reference evidence="2 3" key="2">
    <citation type="journal article" date="2014" name="Genome Announc.">
        <title>Complete Genome Sequence of Coprothermobacter proteolyticus DSM 5265.</title>
        <authorList>
            <person name="Alexiev A."/>
            <person name="Coil D.A."/>
            <person name="Badger J.H."/>
            <person name="Enticknap J."/>
            <person name="Ward N."/>
            <person name="Robb F.T."/>
            <person name="Eisen J.A."/>
        </authorList>
    </citation>
    <scope>NUCLEOTIDE SEQUENCE [LARGE SCALE GENOMIC DNA]</scope>
    <source>
        <strain evidence="3">ATCC 35245 / DSM 5265 / OCM 4 / BT</strain>
    </source>
</reference>
<dbReference type="STRING" id="309798.COPRO5265_0452"/>
<organism evidence="2 3">
    <name type="scientific">Coprothermobacter proteolyticus (strain ATCC 35245 / DSM 5265 / OCM 4 / BT)</name>
    <dbReference type="NCBI Taxonomy" id="309798"/>
    <lineage>
        <taxon>Bacteria</taxon>
        <taxon>Pseudomonadati</taxon>
        <taxon>Coprothermobacterota</taxon>
        <taxon>Coprothermobacteria</taxon>
        <taxon>Coprothermobacterales</taxon>
        <taxon>Coprothermobacteraceae</taxon>
        <taxon>Coprothermobacter</taxon>
    </lineage>
</organism>
<feature type="transmembrane region" description="Helical" evidence="1">
    <location>
        <begin position="90"/>
        <end position="109"/>
    </location>
</feature>
<evidence type="ECO:0000256" key="1">
    <source>
        <dbReference type="SAM" id="Phobius"/>
    </source>
</evidence>
<keyword evidence="1" id="KW-0472">Membrane</keyword>
<keyword evidence="1" id="KW-0812">Transmembrane</keyword>
<keyword evidence="1" id="KW-1133">Transmembrane helix</keyword>
<reference evidence="3" key="1">
    <citation type="submission" date="2008-08" db="EMBL/GenBank/DDBJ databases">
        <title>The complete genome sequence of Coprothermobacter proteolyticus strain ATCC 5245 / DSM 5265 / BT.</title>
        <authorList>
            <person name="Dodson R.J."/>
            <person name="Durkin A.S."/>
            <person name="Wu M."/>
            <person name="Eisen J."/>
            <person name="Sutton G."/>
        </authorList>
    </citation>
    <scope>NUCLEOTIDE SEQUENCE [LARGE SCALE GENOMIC DNA]</scope>
    <source>
        <strain evidence="3">ATCC 35245 / DSM 5265 / OCM 4 / BT</strain>
    </source>
</reference>
<evidence type="ECO:0000313" key="3">
    <source>
        <dbReference type="Proteomes" id="UP000001732"/>
    </source>
</evidence>